<accession>A0A8T2ISU2</accession>
<keyword evidence="3" id="KW-1185">Reference proteome</keyword>
<dbReference type="AlphaFoldDB" id="A0A8T2ISU2"/>
<dbReference type="PANTHER" id="PTHR43975">
    <property type="entry name" value="ZGC:101858"/>
    <property type="match status" value="1"/>
</dbReference>
<dbReference type="Proteomes" id="UP000812440">
    <property type="component" value="Chromosome 9"/>
</dbReference>
<dbReference type="EMBL" id="JAACNH010000009">
    <property type="protein sequence ID" value="KAG8433511.1"/>
    <property type="molecule type" value="Genomic_DNA"/>
</dbReference>
<evidence type="ECO:0000313" key="3">
    <source>
        <dbReference type="Proteomes" id="UP000812440"/>
    </source>
</evidence>
<comment type="caution">
    <text evidence="2">The sequence shown here is derived from an EMBL/GenBank/DDBJ whole genome shotgun (WGS) entry which is preliminary data.</text>
</comment>
<gene>
    <name evidence="2" type="ORF">GDO86_017701</name>
</gene>
<dbReference type="PRINTS" id="PR00081">
    <property type="entry name" value="GDHRDH"/>
</dbReference>
<keyword evidence="1" id="KW-0560">Oxidoreductase</keyword>
<dbReference type="OrthoDB" id="47007at2759"/>
<dbReference type="Gene3D" id="3.40.50.720">
    <property type="entry name" value="NAD(P)-binding Rossmann-like Domain"/>
    <property type="match status" value="1"/>
</dbReference>
<proteinExistence type="predicted"/>
<protein>
    <submittedName>
        <fullName evidence="2">Uncharacterized protein</fullName>
    </submittedName>
</protein>
<organism evidence="2 3">
    <name type="scientific">Hymenochirus boettgeri</name>
    <name type="common">Congo dwarf clawed frog</name>
    <dbReference type="NCBI Taxonomy" id="247094"/>
    <lineage>
        <taxon>Eukaryota</taxon>
        <taxon>Metazoa</taxon>
        <taxon>Chordata</taxon>
        <taxon>Craniata</taxon>
        <taxon>Vertebrata</taxon>
        <taxon>Euteleostomi</taxon>
        <taxon>Amphibia</taxon>
        <taxon>Batrachia</taxon>
        <taxon>Anura</taxon>
        <taxon>Pipoidea</taxon>
        <taxon>Pipidae</taxon>
        <taxon>Pipinae</taxon>
        <taxon>Hymenochirus</taxon>
    </lineage>
</organism>
<dbReference type="PRINTS" id="PR00080">
    <property type="entry name" value="SDRFAMILY"/>
</dbReference>
<dbReference type="Pfam" id="PF00106">
    <property type="entry name" value="adh_short"/>
    <property type="match status" value="1"/>
</dbReference>
<dbReference type="PROSITE" id="PS00061">
    <property type="entry name" value="ADH_SHORT"/>
    <property type="match status" value="1"/>
</dbReference>
<feature type="non-terminal residue" evidence="2">
    <location>
        <position position="1"/>
    </location>
</feature>
<evidence type="ECO:0000313" key="2">
    <source>
        <dbReference type="EMBL" id="KAG8433511.1"/>
    </source>
</evidence>
<evidence type="ECO:0000256" key="1">
    <source>
        <dbReference type="ARBA" id="ARBA00023002"/>
    </source>
</evidence>
<reference evidence="2" key="1">
    <citation type="thesis" date="2020" institute="ProQuest LLC" country="789 East Eisenhower Parkway, Ann Arbor, MI, USA">
        <title>Comparative Genomics and Chromosome Evolution.</title>
        <authorList>
            <person name="Mudd A.B."/>
        </authorList>
    </citation>
    <scope>NUCLEOTIDE SEQUENCE</scope>
    <source>
        <strain evidence="2">Female2</strain>
        <tissue evidence="2">Blood</tissue>
    </source>
</reference>
<dbReference type="InterPro" id="IPR002347">
    <property type="entry name" value="SDR_fam"/>
</dbReference>
<name>A0A8T2ISU2_9PIPI</name>
<dbReference type="PANTHER" id="PTHR43975:SF2">
    <property type="entry name" value="EG:BACR7A4.14 PROTEIN-RELATED"/>
    <property type="match status" value="1"/>
</dbReference>
<dbReference type="GO" id="GO:0016491">
    <property type="term" value="F:oxidoreductase activity"/>
    <property type="evidence" value="ECO:0007669"/>
    <property type="project" value="UniProtKB-KW"/>
</dbReference>
<dbReference type="SUPFAM" id="SSF51735">
    <property type="entry name" value="NAD(P)-binding Rossmann-fold domains"/>
    <property type="match status" value="1"/>
</dbReference>
<dbReference type="InterPro" id="IPR036291">
    <property type="entry name" value="NAD(P)-bd_dom_sf"/>
</dbReference>
<dbReference type="InterPro" id="IPR020904">
    <property type="entry name" value="Sc_DH/Rdtase_CS"/>
</dbReference>
<sequence length="177" mass="18862">MTARPTIISLKDKVCLITGASSGIGAGAALLFARLGAQLALNGRNEEKLNETAQGCEQFGGKKPLLVSGDLTDEECVQRIVHQTVEHFGQLDVLVNSGGILAMGSVENTSLQDFDRVMNINVRALFHLSHLAVPHLVRTKGNIVNVSSVNGQRSFPGVLAYCMSKSAVDQMTRCAAL</sequence>